<accession>A0A7T7C9X5</accession>
<evidence type="ECO:0000256" key="2">
    <source>
        <dbReference type="ARBA" id="ARBA00022801"/>
    </source>
</evidence>
<keyword evidence="5" id="KW-1185">Reference proteome</keyword>
<dbReference type="InterPro" id="IPR050272">
    <property type="entry name" value="Isochorismatase-like_hydrls"/>
</dbReference>
<dbReference type="GO" id="GO:0016787">
    <property type="term" value="F:hydrolase activity"/>
    <property type="evidence" value="ECO:0007669"/>
    <property type="project" value="UniProtKB-KW"/>
</dbReference>
<dbReference type="InterPro" id="IPR036380">
    <property type="entry name" value="Isochorismatase-like_sf"/>
</dbReference>
<proteinExistence type="inferred from homology"/>
<evidence type="ECO:0000313" key="4">
    <source>
        <dbReference type="EMBL" id="QQK74283.1"/>
    </source>
</evidence>
<evidence type="ECO:0000313" key="5">
    <source>
        <dbReference type="Proteomes" id="UP000595823"/>
    </source>
</evidence>
<evidence type="ECO:0000256" key="1">
    <source>
        <dbReference type="ARBA" id="ARBA00006336"/>
    </source>
</evidence>
<dbReference type="PANTHER" id="PTHR43540:SF6">
    <property type="entry name" value="ISOCHORISMATASE-LIKE DOMAIN-CONTAINING PROTEIN"/>
    <property type="match status" value="1"/>
</dbReference>
<dbReference type="InterPro" id="IPR000868">
    <property type="entry name" value="Isochorismatase-like_dom"/>
</dbReference>
<dbReference type="SUPFAM" id="SSF52499">
    <property type="entry name" value="Isochorismatase-like hydrolases"/>
    <property type="match status" value="1"/>
</dbReference>
<comment type="similarity">
    <text evidence="1">Belongs to the isochorismatase family.</text>
</comment>
<sequence>MSMQKQSETALLLIDFINNLDFPEGELLRPQGEEAAKQAKKLKEKAKERNLPVIYVNDNYGQWKKSFHGVVKFCTEEGSKGKKMSEMVLPKEDDYFILKPQFSGFFETQLSLLLKQLKVQNIIIAGVAGDKCIHFTANDAYMRGYGIFVPKDCTASNYKESNARALSLMEDILGADTTGSAYMELP</sequence>
<gene>
    <name evidence="4" type="ORF">HUG15_00715</name>
</gene>
<dbReference type="Pfam" id="PF00857">
    <property type="entry name" value="Isochorismatase"/>
    <property type="match status" value="1"/>
</dbReference>
<protein>
    <submittedName>
        <fullName evidence="4">Cysteine hydrolase</fullName>
    </submittedName>
</protein>
<dbReference type="Proteomes" id="UP000595823">
    <property type="component" value="Chromosome"/>
</dbReference>
<dbReference type="PANTHER" id="PTHR43540">
    <property type="entry name" value="PEROXYUREIDOACRYLATE/UREIDOACRYLATE AMIDOHYDROLASE-RELATED"/>
    <property type="match status" value="1"/>
</dbReference>
<evidence type="ECO:0000259" key="3">
    <source>
        <dbReference type="Pfam" id="PF00857"/>
    </source>
</evidence>
<organism evidence="4 5">
    <name type="scientific">Salicibibacter cibarius</name>
    <dbReference type="NCBI Taxonomy" id="2743000"/>
    <lineage>
        <taxon>Bacteria</taxon>
        <taxon>Bacillati</taxon>
        <taxon>Bacillota</taxon>
        <taxon>Bacilli</taxon>
        <taxon>Bacillales</taxon>
        <taxon>Bacillaceae</taxon>
        <taxon>Salicibibacter</taxon>
    </lineage>
</organism>
<dbReference type="EMBL" id="CP054705">
    <property type="protein sequence ID" value="QQK74283.1"/>
    <property type="molecule type" value="Genomic_DNA"/>
</dbReference>
<dbReference type="CDD" id="cd00431">
    <property type="entry name" value="cysteine_hydrolases"/>
    <property type="match status" value="1"/>
</dbReference>
<dbReference type="KEGG" id="scia:HUG15_00715"/>
<name>A0A7T7C9X5_9BACI</name>
<dbReference type="AlphaFoldDB" id="A0A7T7C9X5"/>
<reference evidence="4 5" key="1">
    <citation type="submission" date="2020-06" db="EMBL/GenBank/DDBJ databases">
        <title>Genomic analysis of Salicibibacter sp. NKC5-3.</title>
        <authorList>
            <person name="Oh Y.J."/>
        </authorList>
    </citation>
    <scope>NUCLEOTIDE SEQUENCE [LARGE SCALE GENOMIC DNA]</scope>
    <source>
        <strain evidence="4 5">NKC5-3</strain>
    </source>
</reference>
<feature type="domain" description="Isochorismatase-like" evidence="3">
    <location>
        <begin position="9"/>
        <end position="173"/>
    </location>
</feature>
<keyword evidence="2 4" id="KW-0378">Hydrolase</keyword>
<dbReference type="Gene3D" id="3.40.50.850">
    <property type="entry name" value="Isochorismatase-like"/>
    <property type="match status" value="1"/>
</dbReference>
<dbReference type="RefSeq" id="WP_200126349.1">
    <property type="nucleotide sequence ID" value="NZ_CP054705.1"/>
</dbReference>